<accession>A0AAV8P0J6</accession>
<proteinExistence type="predicted"/>
<organism evidence="1 2">
    <name type="scientific">Ensete ventricosum</name>
    <name type="common">Abyssinian banana</name>
    <name type="synonym">Musa ensete</name>
    <dbReference type="NCBI Taxonomy" id="4639"/>
    <lineage>
        <taxon>Eukaryota</taxon>
        <taxon>Viridiplantae</taxon>
        <taxon>Streptophyta</taxon>
        <taxon>Embryophyta</taxon>
        <taxon>Tracheophyta</taxon>
        <taxon>Spermatophyta</taxon>
        <taxon>Magnoliopsida</taxon>
        <taxon>Liliopsida</taxon>
        <taxon>Zingiberales</taxon>
        <taxon>Musaceae</taxon>
        <taxon>Ensete</taxon>
    </lineage>
</organism>
<dbReference type="AlphaFoldDB" id="A0AAV8P0J6"/>
<dbReference type="Proteomes" id="UP001222027">
    <property type="component" value="Unassembled WGS sequence"/>
</dbReference>
<name>A0AAV8P0J6_ENSVE</name>
<gene>
    <name evidence="1" type="ORF">OPV22_032987</name>
</gene>
<reference evidence="1 2" key="1">
    <citation type="submission" date="2022-12" db="EMBL/GenBank/DDBJ databases">
        <title>Chromosome-scale assembly of the Ensete ventricosum genome.</title>
        <authorList>
            <person name="Dussert Y."/>
            <person name="Stocks J."/>
            <person name="Wendawek A."/>
            <person name="Woldeyes F."/>
            <person name="Nichols R.A."/>
            <person name="Borrell J.S."/>
        </authorList>
    </citation>
    <scope>NUCLEOTIDE SEQUENCE [LARGE SCALE GENOMIC DNA]</scope>
    <source>
        <strain evidence="2">cv. Maze</strain>
        <tissue evidence="1">Seeds</tissue>
    </source>
</reference>
<sequence>MMITIIKGGAKGCVDIFKKEERSPLISRPRTESSVEFRSFHRFSWRWKLCEPTTAMLDGCPIVSCSSCPTLVVPPLNSQDHSKIFLCYKDQRKLYKWNYEAWDAF</sequence>
<evidence type="ECO:0000313" key="1">
    <source>
        <dbReference type="EMBL" id="KAJ8460061.1"/>
    </source>
</evidence>
<keyword evidence="2" id="KW-1185">Reference proteome</keyword>
<dbReference type="EMBL" id="JAQQAF010000009">
    <property type="protein sequence ID" value="KAJ8460061.1"/>
    <property type="molecule type" value="Genomic_DNA"/>
</dbReference>
<protein>
    <submittedName>
        <fullName evidence="1">Uncharacterized protein</fullName>
    </submittedName>
</protein>
<evidence type="ECO:0000313" key="2">
    <source>
        <dbReference type="Proteomes" id="UP001222027"/>
    </source>
</evidence>
<comment type="caution">
    <text evidence="1">The sequence shown here is derived from an EMBL/GenBank/DDBJ whole genome shotgun (WGS) entry which is preliminary data.</text>
</comment>